<dbReference type="SUPFAM" id="SSF56935">
    <property type="entry name" value="Porins"/>
    <property type="match status" value="1"/>
</dbReference>
<organism evidence="1">
    <name type="scientific">Methylobacterium bullatum</name>
    <dbReference type="NCBI Taxonomy" id="570505"/>
    <lineage>
        <taxon>Bacteria</taxon>
        <taxon>Pseudomonadati</taxon>
        <taxon>Pseudomonadota</taxon>
        <taxon>Alphaproteobacteria</taxon>
        <taxon>Hyphomicrobiales</taxon>
        <taxon>Methylobacteriaceae</taxon>
        <taxon>Methylobacterium</taxon>
    </lineage>
</organism>
<protein>
    <submittedName>
        <fullName evidence="1">Porin P</fullName>
    </submittedName>
</protein>
<accession>A0A679J411</accession>
<dbReference type="AlphaFoldDB" id="A0A679J411"/>
<dbReference type="EMBL" id="LR743504">
    <property type="protein sequence ID" value="CAA2103368.1"/>
    <property type="molecule type" value="Genomic_DNA"/>
</dbReference>
<sequence>MRASSKIRIAALASLLFPQGGLRAEDAPRGEAIEAKGMPGPYGERLTIDDKGITLTFPNDAMTLRIGGRLHLDFGVAGIRQSGFGDPFSDNIAVRRSWIETTLSLGKDVGLGFQYDFADPVTPINDAVLVYRGVPDMLFSIGNEKEPFGLDQLASNNTILFTERALSDAFVPARNFGFAVGRHGKDWSVVTGVFGGNANTGIGTEGVASTSRVTYAPINDDHRTLHVGLAGSYRDLPRDESPLSLSSRSEAFLYARSFVDTGDIRNAASIARLGAELAYRSGPLLVSAEYTRTEVGRFGGAKPLSFQGGYVQASWVLNGDNRAYRMAPDFNGTSYAVFGGVKVAEAQRITRGGFGVFELGLRFSAIDLDDGGIRGGIERDGTVGLSWYPDTNIRIMADYVRSHTSPSALQNGRTIDADTFIGRFQLYW</sequence>
<dbReference type="Pfam" id="PF07396">
    <property type="entry name" value="Porin_O_P"/>
    <property type="match status" value="1"/>
</dbReference>
<proteinExistence type="predicted"/>
<name>A0A679J411_9HYPH</name>
<reference evidence="1" key="1">
    <citation type="submission" date="2019-12" db="EMBL/GenBank/DDBJ databases">
        <authorList>
            <person name="Cremers G."/>
        </authorList>
    </citation>
    <scope>NUCLEOTIDE SEQUENCE</scope>
    <source>
        <strain evidence="1">Mbul1</strain>
    </source>
</reference>
<dbReference type="InterPro" id="IPR010870">
    <property type="entry name" value="Porin_O/P"/>
</dbReference>
<dbReference type="Gene3D" id="2.40.160.10">
    <property type="entry name" value="Porin"/>
    <property type="match status" value="1"/>
</dbReference>
<gene>
    <name evidence="1" type="primary">oprP</name>
    <name evidence="1" type="ORF">MBUL_02159</name>
</gene>
<dbReference type="InterPro" id="IPR023614">
    <property type="entry name" value="Porin_dom_sf"/>
</dbReference>
<evidence type="ECO:0000313" key="1">
    <source>
        <dbReference type="EMBL" id="CAA2103368.1"/>
    </source>
</evidence>